<dbReference type="AlphaFoldDB" id="A0A438G1N8"/>
<organism evidence="1 2">
    <name type="scientific">Vitis vinifera</name>
    <name type="common">Grape</name>
    <dbReference type="NCBI Taxonomy" id="29760"/>
    <lineage>
        <taxon>Eukaryota</taxon>
        <taxon>Viridiplantae</taxon>
        <taxon>Streptophyta</taxon>
        <taxon>Embryophyta</taxon>
        <taxon>Tracheophyta</taxon>
        <taxon>Spermatophyta</taxon>
        <taxon>Magnoliopsida</taxon>
        <taxon>eudicotyledons</taxon>
        <taxon>Gunneridae</taxon>
        <taxon>Pentapetalae</taxon>
        <taxon>rosids</taxon>
        <taxon>Vitales</taxon>
        <taxon>Vitaceae</taxon>
        <taxon>Viteae</taxon>
        <taxon>Vitis</taxon>
    </lineage>
</organism>
<dbReference type="CDD" id="cd09272">
    <property type="entry name" value="RNase_HI_RT_Ty1"/>
    <property type="match status" value="1"/>
</dbReference>
<gene>
    <name evidence="1" type="primary">RE2_362</name>
    <name evidence="1" type="ORF">CK203_007504</name>
</gene>
<evidence type="ECO:0000313" key="1">
    <source>
        <dbReference type="EMBL" id="RVW66114.1"/>
    </source>
</evidence>
<accession>A0A438G1N8</accession>
<reference evidence="1 2" key="1">
    <citation type="journal article" date="2018" name="PLoS Genet.">
        <title>Population sequencing reveals clonal diversity and ancestral inbreeding in the grapevine cultivar Chardonnay.</title>
        <authorList>
            <person name="Roach M.J."/>
            <person name="Johnson D.L."/>
            <person name="Bohlmann J."/>
            <person name="van Vuuren H.J."/>
            <person name="Jones S.J."/>
            <person name="Pretorius I.S."/>
            <person name="Schmidt S.A."/>
            <person name="Borneman A.R."/>
        </authorList>
    </citation>
    <scope>NUCLEOTIDE SEQUENCE [LARGE SCALE GENOMIC DNA]</scope>
    <source>
        <strain evidence="2">cv. Chardonnay</strain>
        <tissue evidence="1">Leaf</tissue>
    </source>
</reference>
<dbReference type="PANTHER" id="PTHR11439">
    <property type="entry name" value="GAG-POL-RELATED RETROTRANSPOSON"/>
    <property type="match status" value="1"/>
</dbReference>
<evidence type="ECO:0000313" key="2">
    <source>
        <dbReference type="Proteomes" id="UP000288805"/>
    </source>
</evidence>
<dbReference type="Proteomes" id="UP000288805">
    <property type="component" value="Unassembled WGS sequence"/>
</dbReference>
<dbReference type="PANTHER" id="PTHR11439:SF500">
    <property type="entry name" value="RNA-DIRECTED DNA POLYMERASE"/>
    <property type="match status" value="1"/>
</dbReference>
<name>A0A438G1N8_VITVI</name>
<dbReference type="EMBL" id="QGNW01000684">
    <property type="protein sequence ID" value="RVW66114.1"/>
    <property type="molecule type" value="Genomic_DNA"/>
</dbReference>
<comment type="caution">
    <text evidence="1">The sequence shown here is derived from an EMBL/GenBank/DDBJ whole genome shotgun (WGS) entry which is preliminary data.</text>
</comment>
<protein>
    <submittedName>
        <fullName evidence="1">Retrovirus-related Pol polyprotein from transposon RE2</fullName>
    </submittedName>
</protein>
<proteinExistence type="predicted"/>
<sequence length="262" mass="29478">MPSPPSGTHQPTRYLTHYDTIQDSILNEQEPTCFTRAVSHPEWRAAMGQEFNALMENGSPDDRKSTSRYGVFLGQNLISWSAKKQNMASRSSTEAKYRSMALATAELYWLRMLLLELHVSLSSSPILWCDNIGAIALASNLVFHARTKHVEVDYQFMREKVMNKDIQVRYISTQDQVANVFTKGQIAMRFNYLRSKLLVTLSPSISGEGGMVLRVSDTCPSLSALSSFNCNIKLLYNTFNCNASLISLCMCVLHSMINSIQL</sequence>